<evidence type="ECO:0000256" key="9">
    <source>
        <dbReference type="ARBA" id="ARBA00022989"/>
    </source>
</evidence>
<evidence type="ECO:0000256" key="12">
    <source>
        <dbReference type="PIRSR" id="PIRSR606539-2"/>
    </source>
</evidence>
<keyword evidence="3 14" id="KW-0812">Transmembrane</keyword>
<dbReference type="PANTHER" id="PTHR24092:SF175">
    <property type="entry name" value="PHOSPHOLIPID-TRANSPORTING ATPASE"/>
    <property type="match status" value="1"/>
</dbReference>
<feature type="binding site" evidence="12">
    <location>
        <position position="85"/>
    </location>
    <ligand>
        <name>ATP</name>
        <dbReference type="ChEBI" id="CHEBI:30616"/>
    </ligand>
</feature>
<dbReference type="NCBIfam" id="TIGR01652">
    <property type="entry name" value="ATPase-Plipid"/>
    <property type="match status" value="1"/>
</dbReference>
<evidence type="ECO:0000256" key="2">
    <source>
        <dbReference type="ARBA" id="ARBA00008109"/>
    </source>
</evidence>
<feature type="binding site" evidence="12">
    <location>
        <position position="165"/>
    </location>
    <ligand>
        <name>ATP</name>
        <dbReference type="ChEBI" id="CHEBI:30616"/>
    </ligand>
</feature>
<keyword evidence="9 14" id="KW-1133">Transmembrane helix</keyword>
<dbReference type="GO" id="GO:0045332">
    <property type="term" value="P:phospholipid translocation"/>
    <property type="evidence" value="ECO:0007669"/>
    <property type="project" value="TreeGrafter"/>
</dbReference>
<dbReference type="SUPFAM" id="SSF81665">
    <property type="entry name" value="Calcium ATPase, transmembrane domain M"/>
    <property type="match status" value="1"/>
</dbReference>
<feature type="binding site" evidence="12">
    <location>
        <position position="289"/>
    </location>
    <ligand>
        <name>ATP</name>
        <dbReference type="ChEBI" id="CHEBI:30616"/>
    </ligand>
</feature>
<keyword evidence="5 12" id="KW-0547">Nucleotide-binding</keyword>
<dbReference type="GO" id="GO:0005524">
    <property type="term" value="F:ATP binding"/>
    <property type="evidence" value="ECO:0007669"/>
    <property type="project" value="UniProtKB-UniRule"/>
</dbReference>
<evidence type="ECO:0000256" key="5">
    <source>
        <dbReference type="ARBA" id="ARBA00022741"/>
    </source>
</evidence>
<organism evidence="19">
    <name type="scientific">Echinostoma caproni</name>
    <dbReference type="NCBI Taxonomy" id="27848"/>
    <lineage>
        <taxon>Eukaryota</taxon>
        <taxon>Metazoa</taxon>
        <taxon>Spiralia</taxon>
        <taxon>Lophotrochozoa</taxon>
        <taxon>Platyhelminthes</taxon>
        <taxon>Trematoda</taxon>
        <taxon>Digenea</taxon>
        <taxon>Plagiorchiida</taxon>
        <taxon>Echinostomata</taxon>
        <taxon>Echinostomatoidea</taxon>
        <taxon>Echinostomatidae</taxon>
        <taxon>Echinostoma</taxon>
    </lineage>
</organism>
<dbReference type="OrthoDB" id="377733at2759"/>
<dbReference type="InterPro" id="IPR036412">
    <property type="entry name" value="HAD-like_sf"/>
</dbReference>
<evidence type="ECO:0000256" key="15">
    <source>
        <dbReference type="SAM" id="MobiDB-lite"/>
    </source>
</evidence>
<dbReference type="AlphaFoldDB" id="A0A183AFY6"/>
<feature type="binding site" evidence="13">
    <location>
        <position position="286"/>
    </location>
    <ligand>
        <name>Mg(2+)</name>
        <dbReference type="ChEBI" id="CHEBI:18420"/>
    </ligand>
</feature>
<accession>A0A183AFY6</accession>
<keyword evidence="8 14" id="KW-1278">Translocase</keyword>
<dbReference type="InterPro" id="IPR032630">
    <property type="entry name" value="P_typ_ATPase_c"/>
</dbReference>
<evidence type="ECO:0000256" key="10">
    <source>
        <dbReference type="ARBA" id="ARBA00023136"/>
    </source>
</evidence>
<dbReference type="NCBIfam" id="TIGR01494">
    <property type="entry name" value="ATPase_P-type"/>
    <property type="match status" value="1"/>
</dbReference>
<evidence type="ECO:0000259" key="16">
    <source>
        <dbReference type="Pfam" id="PF16212"/>
    </source>
</evidence>
<evidence type="ECO:0000256" key="1">
    <source>
        <dbReference type="ARBA" id="ARBA00004141"/>
    </source>
</evidence>
<feature type="transmembrane region" description="Helical" evidence="14">
    <location>
        <begin position="467"/>
        <end position="488"/>
    </location>
</feature>
<dbReference type="WBParaSite" id="ECPE_0000588401-mRNA-1">
    <property type="protein sequence ID" value="ECPE_0000588401-mRNA-1"/>
    <property type="gene ID" value="ECPE_0000588401"/>
</dbReference>
<feature type="binding site" evidence="12">
    <location>
        <position position="166"/>
    </location>
    <ligand>
        <name>ATP</name>
        <dbReference type="ChEBI" id="CHEBI:30616"/>
    </ligand>
</feature>
<keyword evidence="6 12" id="KW-0067">ATP-binding</keyword>
<feature type="transmembrane region" description="Helical" evidence="14">
    <location>
        <begin position="426"/>
        <end position="447"/>
    </location>
</feature>
<feature type="domain" description="P-type ATPase C-terminal" evidence="16">
    <location>
        <begin position="312"/>
        <end position="570"/>
    </location>
</feature>
<reference evidence="17 18" key="2">
    <citation type="submission" date="2018-11" db="EMBL/GenBank/DDBJ databases">
        <authorList>
            <consortium name="Pathogen Informatics"/>
        </authorList>
    </citation>
    <scope>NUCLEOTIDE SEQUENCE [LARGE SCALE GENOMIC DNA]</scope>
    <source>
        <strain evidence="17 18">Egypt</strain>
    </source>
</reference>
<dbReference type="FunFam" id="3.40.50.1000:FF:000014">
    <property type="entry name" value="Phospholipid-transporting ATPase"/>
    <property type="match status" value="1"/>
</dbReference>
<feature type="binding site" evidence="12">
    <location>
        <position position="290"/>
    </location>
    <ligand>
        <name>ATP</name>
        <dbReference type="ChEBI" id="CHEBI:30616"/>
    </ligand>
</feature>
<keyword evidence="18" id="KW-1185">Reference proteome</keyword>
<feature type="binding site" evidence="13">
    <location>
        <position position="290"/>
    </location>
    <ligand>
        <name>Mg(2+)</name>
        <dbReference type="ChEBI" id="CHEBI:18420"/>
    </ligand>
</feature>
<name>A0A183AFY6_9TREM</name>
<protein>
    <recommendedName>
        <fullName evidence="14">Phospholipid-transporting ATPase</fullName>
        <ecNumber evidence="14">7.6.2.1</ecNumber>
    </recommendedName>
</protein>
<evidence type="ECO:0000256" key="14">
    <source>
        <dbReference type="RuleBase" id="RU362033"/>
    </source>
</evidence>
<feature type="transmembrane region" description="Helical" evidence="14">
    <location>
        <begin position="376"/>
        <end position="396"/>
    </location>
</feature>
<dbReference type="InterPro" id="IPR001757">
    <property type="entry name" value="P_typ_ATPase"/>
</dbReference>
<feature type="binding site" evidence="12">
    <location>
        <position position="167"/>
    </location>
    <ligand>
        <name>ATP</name>
        <dbReference type="ChEBI" id="CHEBI:30616"/>
    </ligand>
</feature>
<comment type="subcellular location">
    <subcellularLocation>
        <location evidence="1 14">Membrane</location>
        <topology evidence="1 14">Multi-pass membrane protein</topology>
    </subcellularLocation>
</comment>
<keyword evidence="7 13" id="KW-0460">Magnesium</keyword>
<gene>
    <name evidence="17" type="ORF">ECPE_LOCUS5871</name>
</gene>
<dbReference type="GO" id="GO:0005783">
    <property type="term" value="C:endoplasmic reticulum"/>
    <property type="evidence" value="ECO:0007669"/>
    <property type="project" value="TreeGrafter"/>
</dbReference>
<evidence type="ECO:0000313" key="18">
    <source>
        <dbReference type="Proteomes" id="UP000272942"/>
    </source>
</evidence>
<dbReference type="PANTHER" id="PTHR24092">
    <property type="entry name" value="PROBABLE PHOSPHOLIPID-TRANSPORTING ATPASE"/>
    <property type="match status" value="1"/>
</dbReference>
<dbReference type="SUPFAM" id="SSF56784">
    <property type="entry name" value="HAD-like"/>
    <property type="match status" value="1"/>
</dbReference>
<comment type="similarity">
    <text evidence="2 14">Belongs to the cation transport ATPase (P-type) (TC 3.A.3) family. Type IV subfamily.</text>
</comment>
<feature type="transmembrane region" description="Helical" evidence="14">
    <location>
        <begin position="336"/>
        <end position="356"/>
    </location>
</feature>
<dbReference type="GO" id="GO:0140326">
    <property type="term" value="F:ATPase-coupled intramembrane lipid transporter activity"/>
    <property type="evidence" value="ECO:0007669"/>
    <property type="project" value="UniProtKB-EC"/>
</dbReference>
<feature type="compositionally biased region" description="Polar residues" evidence="15">
    <location>
        <begin position="607"/>
        <end position="641"/>
    </location>
</feature>
<dbReference type="InterPro" id="IPR006539">
    <property type="entry name" value="P-type_ATPase_IV"/>
</dbReference>
<dbReference type="GO" id="GO:0005886">
    <property type="term" value="C:plasma membrane"/>
    <property type="evidence" value="ECO:0007669"/>
    <property type="project" value="TreeGrafter"/>
</dbReference>
<dbReference type="EC" id="7.6.2.1" evidence="14"/>
<keyword evidence="10 14" id="KW-0472">Membrane</keyword>
<evidence type="ECO:0000256" key="3">
    <source>
        <dbReference type="ARBA" id="ARBA00022692"/>
    </source>
</evidence>
<comment type="cofactor">
    <cofactor evidence="13">
        <name>Mg(2+)</name>
        <dbReference type="ChEBI" id="CHEBI:18420"/>
    </cofactor>
</comment>
<feature type="region of interest" description="Disordered" evidence="15">
    <location>
        <begin position="603"/>
        <end position="641"/>
    </location>
</feature>
<feature type="binding site" evidence="12">
    <location>
        <position position="258"/>
    </location>
    <ligand>
        <name>ATP</name>
        <dbReference type="ChEBI" id="CHEBI:30616"/>
    </ligand>
</feature>
<dbReference type="Proteomes" id="UP000272942">
    <property type="component" value="Unassembled WGS sequence"/>
</dbReference>
<keyword evidence="4 13" id="KW-0479">Metal-binding</keyword>
<dbReference type="InterPro" id="IPR023214">
    <property type="entry name" value="HAD_sf"/>
</dbReference>
<comment type="catalytic activity">
    <reaction evidence="11 14">
        <text>ATP + H2O + phospholipidSide 1 = ADP + phosphate + phospholipidSide 2.</text>
        <dbReference type="EC" id="7.6.2.1"/>
    </reaction>
</comment>
<dbReference type="EMBL" id="UZAN01042782">
    <property type="protein sequence ID" value="VDP76771.1"/>
    <property type="molecule type" value="Genomic_DNA"/>
</dbReference>
<evidence type="ECO:0000256" key="4">
    <source>
        <dbReference type="ARBA" id="ARBA00022723"/>
    </source>
</evidence>
<feature type="transmembrane region" description="Helical" evidence="14">
    <location>
        <begin position="536"/>
        <end position="561"/>
    </location>
</feature>
<feature type="transmembrane region" description="Helical" evidence="14">
    <location>
        <begin position="500"/>
        <end position="524"/>
    </location>
</feature>
<dbReference type="Pfam" id="PF16212">
    <property type="entry name" value="PhoLip_ATPase_C"/>
    <property type="match status" value="1"/>
</dbReference>
<evidence type="ECO:0000256" key="6">
    <source>
        <dbReference type="ARBA" id="ARBA00022840"/>
    </source>
</evidence>
<evidence type="ECO:0000256" key="8">
    <source>
        <dbReference type="ARBA" id="ARBA00022967"/>
    </source>
</evidence>
<dbReference type="GO" id="GO:0016887">
    <property type="term" value="F:ATP hydrolysis activity"/>
    <property type="evidence" value="ECO:0007669"/>
    <property type="project" value="InterPro"/>
</dbReference>
<evidence type="ECO:0000313" key="17">
    <source>
        <dbReference type="EMBL" id="VDP76771.1"/>
    </source>
</evidence>
<evidence type="ECO:0000256" key="7">
    <source>
        <dbReference type="ARBA" id="ARBA00022842"/>
    </source>
</evidence>
<evidence type="ECO:0000256" key="11">
    <source>
        <dbReference type="ARBA" id="ARBA00034036"/>
    </source>
</evidence>
<evidence type="ECO:0000256" key="13">
    <source>
        <dbReference type="PIRSR" id="PIRSR606539-3"/>
    </source>
</evidence>
<proteinExistence type="inferred from homology"/>
<evidence type="ECO:0000313" key="19">
    <source>
        <dbReference type="WBParaSite" id="ECPE_0000588401-mRNA-1"/>
    </source>
</evidence>
<dbReference type="Gene3D" id="3.40.50.1000">
    <property type="entry name" value="HAD superfamily/HAD-like"/>
    <property type="match status" value="1"/>
</dbReference>
<dbReference type="InterPro" id="IPR023298">
    <property type="entry name" value="ATPase_P-typ_TM_dom_sf"/>
</dbReference>
<reference evidence="19" key="1">
    <citation type="submission" date="2016-06" db="UniProtKB">
        <authorList>
            <consortium name="WormBaseParasite"/>
        </authorList>
    </citation>
    <scope>IDENTIFICATION</scope>
</reference>
<feature type="binding site" evidence="12">
    <location>
        <position position="264"/>
    </location>
    <ligand>
        <name>ATP</name>
        <dbReference type="ChEBI" id="CHEBI:30616"/>
    </ligand>
</feature>
<dbReference type="GO" id="GO:0000287">
    <property type="term" value="F:magnesium ion binding"/>
    <property type="evidence" value="ECO:0007669"/>
    <property type="project" value="UniProtKB-UniRule"/>
</dbReference>
<sequence length="731" mass="82011">MTVVLKPVSPGSFDEPETPVIVLCKGAETSMLPKIRPRSEPAFVVSEDFRDPLCQGLSRTDQPPVGMTGPLVMERVTEFASSGLRTLVIGAKLITSVEWSQLKNELDEARGMLEGREQAMNRVYEKIERGFLLVGCTGIEDMLQDGVPETITALREAGIQVWILTGDKEETAVNISYSAGHFYHGMNEARITKQETLYQCSNEIDRQIERIRESKSIDPESPFGVVIDGQSLNFALELPLRKKFTECCLSATTVLCCRLTPIQKAEVVRLIKESRSPPPVTAAIGDGANDVSMILEAHVSFGLFGKEGRQAVRAADYAFGRFQFLKTAILFHGHTYYIRVAMLVLYFFYKNLVFTLPQMLFGFFCVYSAQTIYPEFYLVFFNITMTSLPIFLYGVFEKPVPRSTLLAFPALYRSIVRNRGLSRLNFLMWICLAVWHAFVIFFGAYFVAFQGQASGGSSTQTNYGGSAVGEIVCFGNLVLMSIFLVVNLRLIFFSHFINWVVGLGFALTFILNWAMFLFLNYYLFPLETGAQLFGTYTVLWGGSGAGTGWFALLVFMFLALLPDMVIRGLSDQGWEWRLEQMAQEEKERALADEMDRREAKQRLAKKANQTDGNAYKQSGSIREETNNTNQYPKESNTYTNPSFDWPVGEPLPHISEAPSNQLKTRLHIEELFEQGPIVQKPTTHSRRLIDYTRNAVGQPPVPSMNSGPDLPGGGLVAHVTYGQPETIMSRM</sequence>